<dbReference type="AlphaFoldDB" id="A0A2G8SKN6"/>
<feature type="compositionally biased region" description="Polar residues" evidence="1">
    <location>
        <begin position="161"/>
        <end position="172"/>
    </location>
</feature>
<keyword evidence="3" id="KW-1185">Reference proteome</keyword>
<feature type="region of interest" description="Disordered" evidence="1">
    <location>
        <begin position="24"/>
        <end position="68"/>
    </location>
</feature>
<dbReference type="Proteomes" id="UP000230002">
    <property type="component" value="Unassembled WGS sequence"/>
</dbReference>
<accession>A0A2G8SKN6</accession>
<gene>
    <name evidence="2" type="ORF">GSI_03104</name>
</gene>
<sequence length="230" mass="25154">MPPSAFNASPALAFPEKSRALDGEVRDSIASSGPSFNWAEDVEQEFYSGDDSDDGRGDGAGSLKVDRTYSSGIRSFRESGFSLTAISDEDEDEGEDEDEDEDNTTATDSSNGRGLLDIDRMFSSSRLTTNHRRDRVASVPSLWAIKEEDEDSDDECLSDANKITSTSDSFRSSPPCVVAADEEERGPAGDDLDSGWVWVDAEEARKAPVSSTDARPHQSRFRLVSWFKSL</sequence>
<feature type="compositionally biased region" description="Acidic residues" evidence="1">
    <location>
        <begin position="148"/>
        <end position="157"/>
    </location>
</feature>
<evidence type="ECO:0000313" key="3">
    <source>
        <dbReference type="Proteomes" id="UP000230002"/>
    </source>
</evidence>
<evidence type="ECO:0000256" key="1">
    <source>
        <dbReference type="SAM" id="MobiDB-lite"/>
    </source>
</evidence>
<dbReference type="EMBL" id="AYKW01000005">
    <property type="protein sequence ID" value="PIL34329.1"/>
    <property type="molecule type" value="Genomic_DNA"/>
</dbReference>
<proteinExistence type="predicted"/>
<comment type="caution">
    <text evidence="2">The sequence shown here is derived from an EMBL/GenBank/DDBJ whole genome shotgun (WGS) entry which is preliminary data.</text>
</comment>
<feature type="region of interest" description="Disordered" evidence="1">
    <location>
        <begin position="148"/>
        <end position="194"/>
    </location>
</feature>
<reference evidence="2 3" key="1">
    <citation type="journal article" date="2015" name="Sci. Rep.">
        <title>Chromosome-level genome map provides insights into diverse defense mechanisms in the medicinal fungus Ganoderma sinense.</title>
        <authorList>
            <person name="Zhu Y."/>
            <person name="Xu J."/>
            <person name="Sun C."/>
            <person name="Zhou S."/>
            <person name="Xu H."/>
            <person name="Nelson D.R."/>
            <person name="Qian J."/>
            <person name="Song J."/>
            <person name="Luo H."/>
            <person name="Xiang L."/>
            <person name="Li Y."/>
            <person name="Xu Z."/>
            <person name="Ji A."/>
            <person name="Wang L."/>
            <person name="Lu S."/>
            <person name="Hayward A."/>
            <person name="Sun W."/>
            <person name="Li X."/>
            <person name="Schwartz D.C."/>
            <person name="Wang Y."/>
            <person name="Chen S."/>
        </authorList>
    </citation>
    <scope>NUCLEOTIDE SEQUENCE [LARGE SCALE GENOMIC DNA]</scope>
    <source>
        <strain evidence="2 3">ZZ0214-1</strain>
    </source>
</reference>
<name>A0A2G8SKN6_9APHY</name>
<feature type="compositionally biased region" description="Acidic residues" evidence="1">
    <location>
        <begin position="87"/>
        <end position="103"/>
    </location>
</feature>
<organism evidence="2 3">
    <name type="scientific">Ganoderma sinense ZZ0214-1</name>
    <dbReference type="NCBI Taxonomy" id="1077348"/>
    <lineage>
        <taxon>Eukaryota</taxon>
        <taxon>Fungi</taxon>
        <taxon>Dikarya</taxon>
        <taxon>Basidiomycota</taxon>
        <taxon>Agaricomycotina</taxon>
        <taxon>Agaricomycetes</taxon>
        <taxon>Polyporales</taxon>
        <taxon>Polyporaceae</taxon>
        <taxon>Ganoderma</taxon>
    </lineage>
</organism>
<protein>
    <submittedName>
        <fullName evidence="2">Uncharacterized protein</fullName>
    </submittedName>
</protein>
<feature type="region of interest" description="Disordered" evidence="1">
    <location>
        <begin position="80"/>
        <end position="117"/>
    </location>
</feature>
<evidence type="ECO:0000313" key="2">
    <source>
        <dbReference type="EMBL" id="PIL34329.1"/>
    </source>
</evidence>
<feature type="compositionally biased region" description="Acidic residues" evidence="1">
    <location>
        <begin position="40"/>
        <end position="53"/>
    </location>
</feature>